<dbReference type="PANTHER" id="PTHR11910">
    <property type="entry name" value="ATP SYNTHASE DELTA CHAIN"/>
    <property type="match status" value="1"/>
</dbReference>
<dbReference type="Proteomes" id="UP000294746">
    <property type="component" value="Unassembled WGS sequence"/>
</dbReference>
<evidence type="ECO:0000313" key="9">
    <source>
        <dbReference type="EMBL" id="TCP69513.1"/>
    </source>
</evidence>
<dbReference type="GO" id="GO:0045259">
    <property type="term" value="C:proton-transporting ATP synthase complex"/>
    <property type="evidence" value="ECO:0007669"/>
    <property type="project" value="UniProtKB-KW"/>
</dbReference>
<evidence type="ECO:0000256" key="4">
    <source>
        <dbReference type="ARBA" id="ARBA00023065"/>
    </source>
</evidence>
<keyword evidence="4 8" id="KW-0406">Ion transport</keyword>
<keyword evidence="8" id="KW-1003">Cell membrane</keyword>
<dbReference type="NCBIfam" id="NF004402">
    <property type="entry name" value="PRK05758.2-2"/>
    <property type="match status" value="1"/>
</dbReference>
<comment type="caution">
    <text evidence="9">The sequence shown here is derived from an EMBL/GenBank/DDBJ whole genome shotgun (WGS) entry which is preliminary data.</text>
</comment>
<comment type="subcellular location">
    <subcellularLocation>
        <location evidence="8">Cell membrane</location>
        <topology evidence="8">Peripheral membrane protein</topology>
    </subcellularLocation>
    <subcellularLocation>
        <location evidence="1">Membrane</location>
    </subcellularLocation>
</comment>
<dbReference type="Pfam" id="PF00213">
    <property type="entry name" value="OSCP"/>
    <property type="match status" value="1"/>
</dbReference>
<comment type="function">
    <text evidence="8">F(1)F(0) ATP synthase produces ATP from ADP in the presence of a proton or sodium gradient. F-type ATPases consist of two structural domains, F(1) containing the extramembraneous catalytic core and F(0) containing the membrane proton channel, linked together by a central stalk and a peripheral stalk. During catalysis, ATP synthesis in the catalytic domain of F(1) is coupled via a rotary mechanism of the central stalk subunits to proton translocation.</text>
</comment>
<sequence length="181" mass="19967">MSYVIVAKRYASALYQVANENRLVDQVGADLQLVSETLAKTPEFVTLLQSPKVALEEKKELISSAFTQVQSITKNFLSVIVEGRREEALAEISKEYTKLADDAKGVLEVVVTSASSLDDAERDGVTDAFSKILGRQVRIQEKVDKSLLGGLVVQVGDRLYDGSVKNKLERFQDTLKETRVG</sequence>
<evidence type="ECO:0000256" key="8">
    <source>
        <dbReference type="HAMAP-Rule" id="MF_01416"/>
    </source>
</evidence>
<dbReference type="SUPFAM" id="SSF47928">
    <property type="entry name" value="N-terminal domain of the delta subunit of the F1F0-ATP synthase"/>
    <property type="match status" value="1"/>
</dbReference>
<evidence type="ECO:0000256" key="3">
    <source>
        <dbReference type="ARBA" id="ARBA00022781"/>
    </source>
</evidence>
<comment type="similarity">
    <text evidence="8">Belongs to the ATPase delta chain family.</text>
</comment>
<keyword evidence="6 8" id="KW-0139">CF(1)</keyword>
<keyword evidence="3 8" id="KW-0375">Hydrogen ion transport</keyword>
<dbReference type="InterPro" id="IPR020781">
    <property type="entry name" value="ATPase_OSCP/d_CS"/>
</dbReference>
<evidence type="ECO:0000256" key="5">
    <source>
        <dbReference type="ARBA" id="ARBA00023136"/>
    </source>
</evidence>
<dbReference type="InterPro" id="IPR026015">
    <property type="entry name" value="ATP_synth_OSCP/delta_N_sf"/>
</dbReference>
<dbReference type="PROSITE" id="PS00389">
    <property type="entry name" value="ATPASE_DELTA"/>
    <property type="match status" value="1"/>
</dbReference>
<keyword evidence="5 8" id="KW-0472">Membrane</keyword>
<evidence type="ECO:0000256" key="1">
    <source>
        <dbReference type="ARBA" id="ARBA00004370"/>
    </source>
</evidence>
<organism evidence="9 10">
    <name type="scientific">Baia soyae</name>
    <dbReference type="NCBI Taxonomy" id="1544746"/>
    <lineage>
        <taxon>Bacteria</taxon>
        <taxon>Bacillati</taxon>
        <taxon>Bacillota</taxon>
        <taxon>Bacilli</taxon>
        <taxon>Bacillales</taxon>
        <taxon>Thermoactinomycetaceae</taxon>
        <taxon>Baia</taxon>
    </lineage>
</organism>
<keyword evidence="10" id="KW-1185">Reference proteome</keyword>
<dbReference type="GO" id="GO:0005886">
    <property type="term" value="C:plasma membrane"/>
    <property type="evidence" value="ECO:0007669"/>
    <property type="project" value="UniProtKB-SubCell"/>
</dbReference>
<dbReference type="HAMAP" id="MF_01416">
    <property type="entry name" value="ATP_synth_delta_bact"/>
    <property type="match status" value="1"/>
</dbReference>
<name>A0A4R2SEI4_9BACL</name>
<evidence type="ECO:0000256" key="2">
    <source>
        <dbReference type="ARBA" id="ARBA00022448"/>
    </source>
</evidence>
<dbReference type="NCBIfam" id="TIGR01145">
    <property type="entry name" value="ATP_synt_delta"/>
    <property type="match status" value="1"/>
</dbReference>
<dbReference type="RefSeq" id="WP_131848285.1">
    <property type="nucleotide sequence ID" value="NZ_SLXV01000008.1"/>
</dbReference>
<dbReference type="EMBL" id="SLXV01000008">
    <property type="protein sequence ID" value="TCP69513.1"/>
    <property type="molecule type" value="Genomic_DNA"/>
</dbReference>
<gene>
    <name evidence="8" type="primary">atpH</name>
    <name evidence="9" type="ORF">EDD57_10882</name>
</gene>
<dbReference type="Gene3D" id="1.10.520.20">
    <property type="entry name" value="N-terminal domain of the delta subunit of the F1F0-ATP synthase"/>
    <property type="match status" value="1"/>
</dbReference>
<dbReference type="OrthoDB" id="9802471at2"/>
<evidence type="ECO:0000256" key="7">
    <source>
        <dbReference type="ARBA" id="ARBA00023310"/>
    </source>
</evidence>
<dbReference type="NCBIfam" id="NF004403">
    <property type="entry name" value="PRK05758.2-4"/>
    <property type="match status" value="1"/>
</dbReference>
<dbReference type="InterPro" id="IPR000711">
    <property type="entry name" value="ATPase_OSCP/dsu"/>
</dbReference>
<dbReference type="PRINTS" id="PR00125">
    <property type="entry name" value="ATPASEDELTA"/>
</dbReference>
<evidence type="ECO:0000313" key="10">
    <source>
        <dbReference type="Proteomes" id="UP000294746"/>
    </source>
</evidence>
<evidence type="ECO:0000256" key="6">
    <source>
        <dbReference type="ARBA" id="ARBA00023196"/>
    </source>
</evidence>
<proteinExistence type="inferred from homology"/>
<accession>A0A4R2SEI4</accession>
<keyword evidence="2 8" id="KW-0813">Transport</keyword>
<reference evidence="9 10" key="1">
    <citation type="submission" date="2019-03" db="EMBL/GenBank/DDBJ databases">
        <title>Genomic Encyclopedia of Type Strains, Phase IV (KMG-IV): sequencing the most valuable type-strain genomes for metagenomic binning, comparative biology and taxonomic classification.</title>
        <authorList>
            <person name="Goeker M."/>
        </authorList>
    </citation>
    <scope>NUCLEOTIDE SEQUENCE [LARGE SCALE GENOMIC DNA]</scope>
    <source>
        <strain evidence="9 10">DSM 46831</strain>
    </source>
</reference>
<dbReference type="GO" id="GO:0046933">
    <property type="term" value="F:proton-transporting ATP synthase activity, rotational mechanism"/>
    <property type="evidence" value="ECO:0007669"/>
    <property type="project" value="UniProtKB-UniRule"/>
</dbReference>
<protein>
    <recommendedName>
        <fullName evidence="8">ATP synthase subunit delta</fullName>
    </recommendedName>
    <alternativeName>
        <fullName evidence="8">ATP synthase F(1) sector subunit delta</fullName>
    </alternativeName>
    <alternativeName>
        <fullName evidence="8">F-type ATPase subunit delta</fullName>
        <shortName evidence="8">F-ATPase subunit delta</shortName>
    </alternativeName>
</protein>
<keyword evidence="7 8" id="KW-0066">ATP synthesis</keyword>
<comment type="function">
    <text evidence="8">This protein is part of the stalk that links CF(0) to CF(1). It either transmits conformational changes from CF(0) to CF(1) or is implicated in proton conduction.</text>
</comment>
<dbReference type="AlphaFoldDB" id="A0A4R2SEI4"/>